<keyword evidence="2" id="KW-1185">Reference proteome</keyword>
<name>A0AA42DNZ5_9FIRM</name>
<evidence type="ECO:0000313" key="2">
    <source>
        <dbReference type="Proteomes" id="UP001169242"/>
    </source>
</evidence>
<dbReference type="Proteomes" id="UP001169242">
    <property type="component" value="Unassembled WGS sequence"/>
</dbReference>
<accession>A0AA42DNZ5</accession>
<dbReference type="RefSeq" id="WP_271012843.1">
    <property type="nucleotide sequence ID" value="NZ_JAQIFT010000057.1"/>
</dbReference>
<proteinExistence type="predicted"/>
<protein>
    <submittedName>
        <fullName evidence="1">Uncharacterized protein</fullName>
    </submittedName>
</protein>
<comment type="caution">
    <text evidence="1">The sequence shown here is derived from an EMBL/GenBank/DDBJ whole genome shotgun (WGS) entry which is preliminary data.</text>
</comment>
<sequence>MNMKLGCREEVNKAWFYYLMDGTKLTKEEWTSIVRKHIKEHGNEEVLNKLMGTIKLWNKKDSIEDVALHVYAAKYCADVQQVAKRERVKPKFKHELTRKESGQLMLGGIS</sequence>
<reference evidence="1" key="1">
    <citation type="journal article" date="2023" name="Int. J. Syst. Evol. Microbiol.">
        <title>&lt;i&gt;Holtiella tumoricola&lt;/i&gt; gen. nov. sp. nov., isolated from a human clinical sample.</title>
        <authorList>
            <person name="Allen-Vercoe E."/>
            <person name="Daigneault M.C."/>
            <person name="Vancuren S.J."/>
            <person name="Cochrane K."/>
            <person name="O'Neal L.L."/>
            <person name="Sankaranarayanan K."/>
            <person name="Lawson P.A."/>
        </authorList>
    </citation>
    <scope>NUCLEOTIDE SEQUENCE</scope>
    <source>
        <strain evidence="1">CC70A</strain>
    </source>
</reference>
<dbReference type="AlphaFoldDB" id="A0AA42DNZ5"/>
<gene>
    <name evidence="1" type="ORF">PBV87_15400</name>
</gene>
<organism evidence="1 2">
    <name type="scientific">Holtiella tumoricola</name>
    <dbReference type="NCBI Taxonomy" id="3018743"/>
    <lineage>
        <taxon>Bacteria</taxon>
        <taxon>Bacillati</taxon>
        <taxon>Bacillota</taxon>
        <taxon>Clostridia</taxon>
        <taxon>Lachnospirales</taxon>
        <taxon>Cellulosilyticaceae</taxon>
        <taxon>Holtiella</taxon>
    </lineage>
</organism>
<evidence type="ECO:0000313" key="1">
    <source>
        <dbReference type="EMBL" id="MDA3732862.1"/>
    </source>
</evidence>
<dbReference type="EMBL" id="JAQIFT010000057">
    <property type="protein sequence ID" value="MDA3732862.1"/>
    <property type="molecule type" value="Genomic_DNA"/>
</dbReference>